<sequence length="264" mass="27392">MSVLAAERIKLTSTKSPWWCTAIIVALGLGIGAVIGITAKSTVTTVQNDIAAGNDPGFEPYLPTLADAVAGVSGFGVLVLMILAALSITSEYRFGIIRTTFQAIPSRASVLGVKALLIGVFGAVLSLVLTLGAFYIAKATAGPDAGAALVLEGSDAWRAVYGVPIYAFLCVVLAVGVGALLRQSAAAIALLLLWPLLIESLFNLFGSIGRDIMPFLPFMNANNFLGSPGGVEYHWGPWGSLAYFAAFVAVVFGAAVVVVNKRDA</sequence>
<evidence type="ECO:0000313" key="3">
    <source>
        <dbReference type="Proteomes" id="UP000703038"/>
    </source>
</evidence>
<dbReference type="RefSeq" id="WP_204869197.1">
    <property type="nucleotide sequence ID" value="NZ_JAFBBK010000001.1"/>
</dbReference>
<evidence type="ECO:0000256" key="1">
    <source>
        <dbReference type="SAM" id="Phobius"/>
    </source>
</evidence>
<keyword evidence="3" id="KW-1185">Reference proteome</keyword>
<evidence type="ECO:0000313" key="2">
    <source>
        <dbReference type="EMBL" id="MBM7416377.1"/>
    </source>
</evidence>
<comment type="caution">
    <text evidence="2">The sequence shown here is derived from an EMBL/GenBank/DDBJ whole genome shotgun (WGS) entry which is preliminary data.</text>
</comment>
<feature type="transmembrane region" description="Helical" evidence="1">
    <location>
        <begin position="110"/>
        <end position="136"/>
    </location>
</feature>
<feature type="transmembrane region" description="Helical" evidence="1">
    <location>
        <begin position="156"/>
        <end position="181"/>
    </location>
</feature>
<feature type="transmembrane region" description="Helical" evidence="1">
    <location>
        <begin position="188"/>
        <end position="209"/>
    </location>
</feature>
<feature type="transmembrane region" description="Helical" evidence="1">
    <location>
        <begin position="18"/>
        <end position="39"/>
    </location>
</feature>
<keyword evidence="1" id="KW-1133">Transmembrane helix</keyword>
<organism evidence="2 3">
    <name type="scientific">Rhodococcoides corynebacterioides</name>
    <dbReference type="NCBI Taxonomy" id="53972"/>
    <lineage>
        <taxon>Bacteria</taxon>
        <taxon>Bacillati</taxon>
        <taxon>Actinomycetota</taxon>
        <taxon>Actinomycetes</taxon>
        <taxon>Mycobacteriales</taxon>
        <taxon>Nocardiaceae</taxon>
        <taxon>Rhodococcoides</taxon>
    </lineage>
</organism>
<feature type="transmembrane region" description="Helical" evidence="1">
    <location>
        <begin position="68"/>
        <end position="89"/>
    </location>
</feature>
<gene>
    <name evidence="2" type="ORF">JOE42_003110</name>
</gene>
<protein>
    <submittedName>
        <fullName evidence="2">ABC-2 type transport system permease protein</fullName>
    </submittedName>
</protein>
<keyword evidence="1" id="KW-0472">Membrane</keyword>
<reference evidence="2 3" key="1">
    <citation type="submission" date="2021-01" db="EMBL/GenBank/DDBJ databases">
        <title>Genomics of switchgrass bacterial isolates.</title>
        <authorList>
            <person name="Shade A."/>
        </authorList>
    </citation>
    <scope>NUCLEOTIDE SEQUENCE [LARGE SCALE GENOMIC DNA]</scope>
    <source>
        <strain evidence="2 3">PvP111</strain>
    </source>
</reference>
<dbReference type="Proteomes" id="UP000703038">
    <property type="component" value="Unassembled WGS sequence"/>
</dbReference>
<proteinExistence type="predicted"/>
<feature type="transmembrane region" description="Helical" evidence="1">
    <location>
        <begin position="241"/>
        <end position="259"/>
    </location>
</feature>
<dbReference type="EMBL" id="JAFBBK010000001">
    <property type="protein sequence ID" value="MBM7416377.1"/>
    <property type="molecule type" value="Genomic_DNA"/>
</dbReference>
<keyword evidence="1" id="KW-0812">Transmembrane</keyword>
<name>A0ABS2KWT2_9NOCA</name>
<accession>A0ABS2KWT2</accession>